<sequence length="101" mass="10687">MIDPIGIKTGAVSSRTASVTDKVGAAAPVQRVESDGAARIAESEVRAAARDMAASPPVDRERVQQIKRAIQQGRFPIVPARIADRLIAAQLDWATPKDGAE</sequence>
<keyword evidence="6" id="KW-0804">Transcription</keyword>
<evidence type="ECO:0000313" key="10">
    <source>
        <dbReference type="EMBL" id="PZO92017.1"/>
    </source>
</evidence>
<evidence type="ECO:0000313" key="11">
    <source>
        <dbReference type="Proteomes" id="UP000249066"/>
    </source>
</evidence>
<dbReference type="GO" id="GO:0044781">
    <property type="term" value="P:bacterial-type flagellum organization"/>
    <property type="evidence" value="ECO:0007669"/>
    <property type="project" value="UniProtKB-KW"/>
</dbReference>
<keyword evidence="3" id="KW-0678">Repressor</keyword>
<keyword evidence="10" id="KW-0969">Cilium</keyword>
<proteinExistence type="inferred from homology"/>
<evidence type="ECO:0000256" key="5">
    <source>
        <dbReference type="ARBA" id="ARBA00023015"/>
    </source>
</evidence>
<name>A0A2W5AFY8_9SPHN</name>
<keyword evidence="5" id="KW-0805">Transcription regulation</keyword>
<comment type="function">
    <text evidence="7">Responsible for the coupling of flagellin expression to flagellar assembly by preventing expression of the flagellin genes when a component of the middle class of proteins is defective. It negatively regulates flagellar genes by inhibiting the activity of FliA by directly binding to FliA.</text>
</comment>
<evidence type="ECO:0000256" key="7">
    <source>
        <dbReference type="ARBA" id="ARBA00024739"/>
    </source>
</evidence>
<dbReference type="GO" id="GO:0045892">
    <property type="term" value="P:negative regulation of DNA-templated transcription"/>
    <property type="evidence" value="ECO:0007669"/>
    <property type="project" value="InterPro"/>
</dbReference>
<accession>A0A2W5AFY8</accession>
<keyword evidence="4" id="KW-1005">Bacterial flagellum biogenesis</keyword>
<comment type="caution">
    <text evidence="10">The sequence shown here is derived from an EMBL/GenBank/DDBJ whole genome shotgun (WGS) entry which is preliminary data.</text>
</comment>
<evidence type="ECO:0000256" key="6">
    <source>
        <dbReference type="ARBA" id="ARBA00023163"/>
    </source>
</evidence>
<dbReference type="NCBIfam" id="TIGR03824">
    <property type="entry name" value="FlgM_jcvi"/>
    <property type="match status" value="1"/>
</dbReference>
<feature type="domain" description="Anti-sigma-28 factor FlgM C-terminal" evidence="9">
    <location>
        <begin position="44"/>
        <end position="87"/>
    </location>
</feature>
<reference evidence="10 11" key="1">
    <citation type="submission" date="2017-08" db="EMBL/GenBank/DDBJ databases">
        <title>Infants hospitalized years apart are colonized by the same room-sourced microbial strains.</title>
        <authorList>
            <person name="Brooks B."/>
            <person name="Olm M.R."/>
            <person name="Firek B.A."/>
            <person name="Baker R."/>
            <person name="Thomas B.C."/>
            <person name="Morowitz M.J."/>
            <person name="Banfield J.F."/>
        </authorList>
    </citation>
    <scope>NUCLEOTIDE SEQUENCE [LARGE SCALE GENOMIC DNA]</scope>
    <source>
        <strain evidence="10">S2_018_000_R2_101</strain>
    </source>
</reference>
<evidence type="ECO:0000256" key="3">
    <source>
        <dbReference type="ARBA" id="ARBA00022491"/>
    </source>
</evidence>
<evidence type="ECO:0000256" key="2">
    <source>
        <dbReference type="ARBA" id="ARBA00017823"/>
    </source>
</evidence>
<dbReference type="EMBL" id="QFNN01000002">
    <property type="protein sequence ID" value="PZO92017.1"/>
    <property type="molecule type" value="Genomic_DNA"/>
</dbReference>
<keyword evidence="10" id="KW-0282">Flagellum</keyword>
<evidence type="ECO:0000259" key="9">
    <source>
        <dbReference type="Pfam" id="PF04316"/>
    </source>
</evidence>
<organism evidence="10 11">
    <name type="scientific">Sphingomonas sanxanigenens</name>
    <dbReference type="NCBI Taxonomy" id="397260"/>
    <lineage>
        <taxon>Bacteria</taxon>
        <taxon>Pseudomonadati</taxon>
        <taxon>Pseudomonadota</taxon>
        <taxon>Alphaproteobacteria</taxon>
        <taxon>Sphingomonadales</taxon>
        <taxon>Sphingomonadaceae</taxon>
        <taxon>Sphingomonas</taxon>
    </lineage>
</organism>
<protein>
    <recommendedName>
        <fullName evidence="2">Negative regulator of flagellin synthesis</fullName>
    </recommendedName>
    <alternativeName>
        <fullName evidence="8">Anti-sigma-28 factor</fullName>
    </alternativeName>
</protein>
<evidence type="ECO:0000256" key="4">
    <source>
        <dbReference type="ARBA" id="ARBA00022795"/>
    </source>
</evidence>
<dbReference type="InterPro" id="IPR035890">
    <property type="entry name" value="Anti-sigma-28_factor_FlgM_sf"/>
</dbReference>
<evidence type="ECO:0000256" key="1">
    <source>
        <dbReference type="ARBA" id="ARBA00005322"/>
    </source>
</evidence>
<evidence type="ECO:0000256" key="8">
    <source>
        <dbReference type="ARBA" id="ARBA00030117"/>
    </source>
</evidence>
<comment type="similarity">
    <text evidence="1">Belongs to the FlgM family.</text>
</comment>
<dbReference type="InterPro" id="IPR031316">
    <property type="entry name" value="FlgM_C"/>
</dbReference>
<dbReference type="InterPro" id="IPR007412">
    <property type="entry name" value="FlgM"/>
</dbReference>
<keyword evidence="10" id="KW-0966">Cell projection</keyword>
<dbReference type="AlphaFoldDB" id="A0A2W5AFY8"/>
<dbReference type="Proteomes" id="UP000249066">
    <property type="component" value="Unassembled WGS sequence"/>
</dbReference>
<dbReference type="Pfam" id="PF04316">
    <property type="entry name" value="FlgM"/>
    <property type="match status" value="1"/>
</dbReference>
<dbReference type="SUPFAM" id="SSF101498">
    <property type="entry name" value="Anti-sigma factor FlgM"/>
    <property type="match status" value="1"/>
</dbReference>
<gene>
    <name evidence="10" type="primary">flgM</name>
    <name evidence="10" type="ORF">DI623_00765</name>
</gene>